<dbReference type="EMBL" id="JBEGDP010000021">
    <property type="protein sequence ID" value="MEQ7848729.1"/>
    <property type="molecule type" value="Genomic_DNA"/>
</dbReference>
<dbReference type="CDD" id="cd07043">
    <property type="entry name" value="STAS_anti-anti-sigma_factors"/>
    <property type="match status" value="1"/>
</dbReference>
<dbReference type="InterPro" id="IPR002645">
    <property type="entry name" value="STAS_dom"/>
</dbReference>
<feature type="domain" description="STAS" evidence="2">
    <location>
        <begin position="14"/>
        <end position="95"/>
    </location>
</feature>
<evidence type="ECO:0000259" key="2">
    <source>
        <dbReference type="PROSITE" id="PS50801"/>
    </source>
</evidence>
<dbReference type="Pfam" id="PF01740">
    <property type="entry name" value="STAS"/>
    <property type="match status" value="1"/>
</dbReference>
<comment type="caution">
    <text evidence="3">The sequence shown here is derived from an EMBL/GenBank/DDBJ whole genome shotgun (WGS) entry which is preliminary data.</text>
</comment>
<reference evidence="3 4" key="1">
    <citation type="submission" date="2024-02" db="EMBL/GenBank/DDBJ databases">
        <title>Full genome sequence of Nocardioides kribbensis.</title>
        <authorList>
            <person name="Poletto B.L."/>
            <person name="Silva G."/>
            <person name="Galante D."/>
            <person name="Campos K.R."/>
            <person name="Santos M.B.N."/>
            <person name="Sacchi C.T."/>
        </authorList>
    </citation>
    <scope>NUCLEOTIDE SEQUENCE [LARGE SCALE GENOMIC DNA]</scope>
    <source>
        <strain evidence="3 4">O4R</strain>
    </source>
</reference>
<sequence length="116" mass="12321">MQERPFTSTLDSGVLTVSGSIDEYAVMTLRNQIAAHSADYTGRVVIELSDVDYLPSVAIGVLAKAMSQARRAGGSVELVARRDTLAQRMLTVVALPYRESPDDEEPDPSGAPGAVA</sequence>
<dbReference type="PROSITE" id="PS50801">
    <property type="entry name" value="STAS"/>
    <property type="match status" value="1"/>
</dbReference>
<evidence type="ECO:0000256" key="1">
    <source>
        <dbReference type="SAM" id="MobiDB-lite"/>
    </source>
</evidence>
<evidence type="ECO:0000313" key="3">
    <source>
        <dbReference type="EMBL" id="MEQ7848729.1"/>
    </source>
</evidence>
<evidence type="ECO:0000313" key="4">
    <source>
        <dbReference type="Proteomes" id="UP001482520"/>
    </source>
</evidence>
<proteinExistence type="predicted"/>
<dbReference type="InterPro" id="IPR036513">
    <property type="entry name" value="STAS_dom_sf"/>
</dbReference>
<feature type="region of interest" description="Disordered" evidence="1">
    <location>
        <begin position="96"/>
        <end position="116"/>
    </location>
</feature>
<dbReference type="Proteomes" id="UP001482520">
    <property type="component" value="Unassembled WGS sequence"/>
</dbReference>
<name>A0ABV1P1V2_9ACTN</name>
<dbReference type="RefSeq" id="WP_056864105.1">
    <property type="nucleotide sequence ID" value="NZ_BAAAMM010000001.1"/>
</dbReference>
<dbReference type="SUPFAM" id="SSF52091">
    <property type="entry name" value="SpoIIaa-like"/>
    <property type="match status" value="1"/>
</dbReference>
<accession>A0ABV1P1V2</accession>
<organism evidence="3 4">
    <name type="scientific">Nocardioides kribbensis</name>
    <dbReference type="NCBI Taxonomy" id="305517"/>
    <lineage>
        <taxon>Bacteria</taxon>
        <taxon>Bacillati</taxon>
        <taxon>Actinomycetota</taxon>
        <taxon>Actinomycetes</taxon>
        <taxon>Propionibacteriales</taxon>
        <taxon>Nocardioidaceae</taxon>
        <taxon>Nocardioides</taxon>
    </lineage>
</organism>
<protein>
    <submittedName>
        <fullName evidence="3">STAS domain-containing protein</fullName>
    </submittedName>
</protein>
<keyword evidence="4" id="KW-1185">Reference proteome</keyword>
<gene>
    <name evidence="3" type="ORF">V6R90_15715</name>
</gene>
<dbReference type="Gene3D" id="3.30.750.24">
    <property type="entry name" value="STAS domain"/>
    <property type="match status" value="1"/>
</dbReference>